<sequence length="228" mass="24776">MGIQKNQLLGSRFSVLMGDENSNGERRSSDEGFLGENGNRKVVVSQSGFKSRVSKDDGEISSNKVGHGGDEVLGLPNGTDMKNGLGDQGLLLSKNPTNTDVENLEKIKARYNLVFDESEGILVPIFDNTLDPVKLDSHFMELLDMVSGIFFNNSKDKRCSSSRSNRKTSFALRGRGSQFKTSGNTHIPLAEFMEAMVELLSSQVPNKNLNVVSNVVGSNLDGNNGLES</sequence>
<dbReference type="EMBL" id="JAIQCV010000005">
    <property type="protein sequence ID" value="KAH1098403.1"/>
    <property type="molecule type" value="Genomic_DNA"/>
</dbReference>
<evidence type="ECO:0000313" key="3">
    <source>
        <dbReference type="Proteomes" id="UP000828251"/>
    </source>
</evidence>
<gene>
    <name evidence="2" type="ORF">J1N35_015324</name>
</gene>
<dbReference type="OrthoDB" id="10593898at2759"/>
<keyword evidence="3" id="KW-1185">Reference proteome</keyword>
<evidence type="ECO:0000313" key="2">
    <source>
        <dbReference type="EMBL" id="KAH1098403.1"/>
    </source>
</evidence>
<proteinExistence type="predicted"/>
<name>A0A9D4A8G6_9ROSI</name>
<protein>
    <submittedName>
        <fullName evidence="2">Uncharacterized protein</fullName>
    </submittedName>
</protein>
<accession>A0A9D4A8G6</accession>
<dbReference type="Proteomes" id="UP000828251">
    <property type="component" value="Unassembled WGS sequence"/>
</dbReference>
<dbReference type="AlphaFoldDB" id="A0A9D4A8G6"/>
<organism evidence="2 3">
    <name type="scientific">Gossypium stocksii</name>
    <dbReference type="NCBI Taxonomy" id="47602"/>
    <lineage>
        <taxon>Eukaryota</taxon>
        <taxon>Viridiplantae</taxon>
        <taxon>Streptophyta</taxon>
        <taxon>Embryophyta</taxon>
        <taxon>Tracheophyta</taxon>
        <taxon>Spermatophyta</taxon>
        <taxon>Magnoliopsida</taxon>
        <taxon>eudicotyledons</taxon>
        <taxon>Gunneridae</taxon>
        <taxon>Pentapetalae</taxon>
        <taxon>rosids</taxon>
        <taxon>malvids</taxon>
        <taxon>Malvales</taxon>
        <taxon>Malvaceae</taxon>
        <taxon>Malvoideae</taxon>
        <taxon>Gossypium</taxon>
    </lineage>
</organism>
<evidence type="ECO:0000256" key="1">
    <source>
        <dbReference type="SAM" id="MobiDB-lite"/>
    </source>
</evidence>
<reference evidence="2 3" key="1">
    <citation type="journal article" date="2021" name="Plant Biotechnol. J.">
        <title>Multi-omics assisted identification of the key and species-specific regulatory components of drought-tolerant mechanisms in Gossypium stocksii.</title>
        <authorList>
            <person name="Yu D."/>
            <person name="Ke L."/>
            <person name="Zhang D."/>
            <person name="Wu Y."/>
            <person name="Sun Y."/>
            <person name="Mei J."/>
            <person name="Sun J."/>
            <person name="Sun Y."/>
        </authorList>
    </citation>
    <scope>NUCLEOTIDE SEQUENCE [LARGE SCALE GENOMIC DNA]</scope>
    <source>
        <strain evidence="3">cv. E1</strain>
        <tissue evidence="2">Leaf</tissue>
    </source>
</reference>
<comment type="caution">
    <text evidence="2">The sequence shown here is derived from an EMBL/GenBank/DDBJ whole genome shotgun (WGS) entry which is preliminary data.</text>
</comment>
<feature type="region of interest" description="Disordered" evidence="1">
    <location>
        <begin position="17"/>
        <end position="79"/>
    </location>
</feature>